<reference evidence="1 2" key="1">
    <citation type="journal article" date="2012" name="J. Bacteriol.">
        <title>Genome sequence of Sphingobium indicum B90A, a hexachlorocyclohexane-degrading bacterium.</title>
        <authorList>
            <person name="Anand S."/>
            <person name="Sangwan N."/>
            <person name="Lata P."/>
            <person name="Kaur J."/>
            <person name="Dua A."/>
            <person name="Singh A.K."/>
            <person name="Verma M."/>
            <person name="Kaur J."/>
            <person name="Khurana J.P."/>
            <person name="Khurana P."/>
            <person name="Mathur S."/>
            <person name="Lal R."/>
        </authorList>
    </citation>
    <scope>NUCLEOTIDE SEQUENCE [LARGE SCALE GENOMIC DNA]</scope>
    <source>
        <strain evidence="2">DSM 16412 / CCM 7286 / MTCC 6364 / B90A</strain>
    </source>
</reference>
<evidence type="ECO:0000313" key="2">
    <source>
        <dbReference type="Proteomes" id="UP000004550"/>
    </source>
</evidence>
<proteinExistence type="predicted"/>
<evidence type="ECO:0000313" key="1">
    <source>
        <dbReference type="EMBL" id="APL93673.1"/>
    </source>
</evidence>
<organism evidence="1 2">
    <name type="scientific">Sphingobium indicum (strain DSM 16412 / CCM 7286 / MTCC 6364 / B90A)</name>
    <dbReference type="NCBI Taxonomy" id="861109"/>
    <lineage>
        <taxon>Bacteria</taxon>
        <taxon>Pseudomonadati</taxon>
        <taxon>Pseudomonadota</taxon>
        <taxon>Alphaproteobacteria</taxon>
        <taxon>Sphingomonadales</taxon>
        <taxon>Sphingomonadaceae</taxon>
        <taxon>Sphingobium</taxon>
    </lineage>
</organism>
<dbReference type="Proteomes" id="UP000004550">
    <property type="component" value="Chromosome"/>
</dbReference>
<name>A0A1L5BLD3_SPHIB</name>
<sequence length="230" mass="26852">MVYRYPLGNSLHPEALKEKQRSLRDGFQTPLALRVHRALSWLRRAEAEDQDHDVRFILLWIGFNAAYAGDVEASASSSAPEGERGLFQSFFSTLVKFDGRHRVYDAVWQRFSQEIRLLLDNRYVYHPFWQHQNGVFGYTDWEQKLDRSRTAINHALREHDTARILSILFDRLYVLRNQLVHGGATWNSDVNRDQVRDGASLLGCLLPIFIDLMMDNPAYEWPMPNYPVVE</sequence>
<dbReference type="AlphaFoldDB" id="A0A1L5BLD3"/>
<dbReference type="KEGG" id="sinb:SIDU_03585"/>
<dbReference type="RefSeq" id="WP_039980356.1">
    <property type="nucleotide sequence ID" value="NZ_CP013070.1"/>
</dbReference>
<gene>
    <name evidence="1" type="ORF">SIDU_03585</name>
</gene>
<dbReference type="EMBL" id="CP013070">
    <property type="protein sequence ID" value="APL93673.1"/>
    <property type="molecule type" value="Genomic_DNA"/>
</dbReference>
<protein>
    <submittedName>
        <fullName evidence="1">Uncharacterized protein</fullName>
    </submittedName>
</protein>
<accession>A0A1L5BLD3</accession>